<dbReference type="InterPro" id="IPR049560">
    <property type="entry name" value="MeTrfase_RsmB-F_NOP2_cat"/>
</dbReference>
<dbReference type="SUPFAM" id="SSF48013">
    <property type="entry name" value="NusB-like"/>
    <property type="match status" value="1"/>
</dbReference>
<dbReference type="EMBL" id="CYYU01000003">
    <property type="protein sequence ID" value="CUN56176.1"/>
    <property type="molecule type" value="Genomic_DNA"/>
</dbReference>
<feature type="binding site" evidence="13">
    <location>
        <position position="312"/>
    </location>
    <ligand>
        <name>S-adenosyl-L-methionine</name>
        <dbReference type="ChEBI" id="CHEBI:59789"/>
    </ligand>
</feature>
<dbReference type="Gene3D" id="1.10.940.10">
    <property type="entry name" value="NusB-like"/>
    <property type="match status" value="1"/>
</dbReference>
<keyword evidence="6 13" id="KW-0489">Methyltransferase</keyword>
<dbReference type="AlphaFoldDB" id="A0A173XYU7"/>
<keyword evidence="4" id="KW-0963">Cytoplasm</keyword>
<keyword evidence="7 13" id="KW-0808">Transferase</keyword>
<evidence type="ECO:0000256" key="4">
    <source>
        <dbReference type="ARBA" id="ARBA00022490"/>
    </source>
</evidence>
<keyword evidence="16" id="KW-1185">Reference proteome</keyword>
<evidence type="ECO:0000256" key="3">
    <source>
        <dbReference type="ARBA" id="ARBA00012140"/>
    </source>
</evidence>
<evidence type="ECO:0000256" key="5">
    <source>
        <dbReference type="ARBA" id="ARBA00022552"/>
    </source>
</evidence>
<dbReference type="eggNOG" id="COG0781">
    <property type="taxonomic scope" value="Bacteria"/>
</dbReference>
<feature type="binding site" evidence="13">
    <location>
        <position position="330"/>
    </location>
    <ligand>
        <name>S-adenosyl-L-methionine</name>
        <dbReference type="ChEBI" id="CHEBI:59789"/>
    </ligand>
</feature>
<evidence type="ECO:0000256" key="11">
    <source>
        <dbReference type="ARBA" id="ARBA00031088"/>
    </source>
</evidence>
<dbReference type="PROSITE" id="PS51686">
    <property type="entry name" value="SAM_MT_RSMB_NOP"/>
    <property type="match status" value="1"/>
</dbReference>
<dbReference type="InterPro" id="IPR029063">
    <property type="entry name" value="SAM-dependent_MTases_sf"/>
</dbReference>
<evidence type="ECO:0000256" key="1">
    <source>
        <dbReference type="ARBA" id="ARBA00002724"/>
    </source>
</evidence>
<comment type="catalytic activity">
    <reaction evidence="12">
        <text>cytidine(967) in 16S rRNA + S-adenosyl-L-methionine = 5-methylcytidine(967) in 16S rRNA + S-adenosyl-L-homocysteine + H(+)</text>
        <dbReference type="Rhea" id="RHEA:42748"/>
        <dbReference type="Rhea" id="RHEA-COMP:10219"/>
        <dbReference type="Rhea" id="RHEA-COMP:10220"/>
        <dbReference type="ChEBI" id="CHEBI:15378"/>
        <dbReference type="ChEBI" id="CHEBI:57856"/>
        <dbReference type="ChEBI" id="CHEBI:59789"/>
        <dbReference type="ChEBI" id="CHEBI:74483"/>
        <dbReference type="ChEBI" id="CHEBI:82748"/>
        <dbReference type="EC" id="2.1.1.176"/>
    </reaction>
</comment>
<keyword evidence="9 13" id="KW-0694">RNA-binding</keyword>
<proteinExistence type="inferred from homology"/>
<dbReference type="NCBIfam" id="NF011494">
    <property type="entry name" value="PRK14902.1"/>
    <property type="match status" value="1"/>
</dbReference>
<dbReference type="InterPro" id="IPR035926">
    <property type="entry name" value="NusB-like_sf"/>
</dbReference>
<dbReference type="Proteomes" id="UP000095546">
    <property type="component" value="Unassembled WGS sequence"/>
</dbReference>
<evidence type="ECO:0000256" key="6">
    <source>
        <dbReference type="ARBA" id="ARBA00022603"/>
    </source>
</evidence>
<dbReference type="SUPFAM" id="SSF53335">
    <property type="entry name" value="S-adenosyl-L-methionine-dependent methyltransferases"/>
    <property type="match status" value="1"/>
</dbReference>
<evidence type="ECO:0000256" key="13">
    <source>
        <dbReference type="PROSITE-ProRule" id="PRU01023"/>
    </source>
</evidence>
<feature type="domain" description="SAM-dependent MTase RsmB/NOP-type" evidence="14">
    <location>
        <begin position="171"/>
        <end position="445"/>
    </location>
</feature>
<dbReference type="CDD" id="cd02440">
    <property type="entry name" value="AdoMet_MTases"/>
    <property type="match status" value="1"/>
</dbReference>
<evidence type="ECO:0000256" key="12">
    <source>
        <dbReference type="ARBA" id="ARBA00047283"/>
    </source>
</evidence>
<gene>
    <name evidence="15" type="primary">rsmB</name>
    <name evidence="15" type="ORF">ERS852385_00766</name>
</gene>
<dbReference type="GO" id="GO:0006355">
    <property type="term" value="P:regulation of DNA-templated transcription"/>
    <property type="evidence" value="ECO:0007669"/>
    <property type="project" value="InterPro"/>
</dbReference>
<feature type="active site" description="Nucleophile" evidence="13">
    <location>
        <position position="383"/>
    </location>
</feature>
<evidence type="ECO:0000313" key="16">
    <source>
        <dbReference type="Proteomes" id="UP000095546"/>
    </source>
</evidence>
<feature type="binding site" evidence="13">
    <location>
        <begin position="261"/>
        <end position="267"/>
    </location>
    <ligand>
        <name>S-adenosyl-L-methionine</name>
        <dbReference type="ChEBI" id="CHEBI:59789"/>
    </ligand>
</feature>
<evidence type="ECO:0000259" key="14">
    <source>
        <dbReference type="PROSITE" id="PS51686"/>
    </source>
</evidence>
<keyword evidence="8 13" id="KW-0949">S-adenosyl-L-methionine</keyword>
<dbReference type="PANTHER" id="PTHR22807:SF53">
    <property type="entry name" value="RIBOSOMAL RNA SMALL SUBUNIT METHYLTRANSFERASE B-RELATED"/>
    <property type="match status" value="1"/>
</dbReference>
<feature type="binding site" evidence="13">
    <location>
        <position position="285"/>
    </location>
    <ligand>
        <name>S-adenosyl-L-methionine</name>
        <dbReference type="ChEBI" id="CHEBI:59789"/>
    </ligand>
</feature>
<dbReference type="InterPro" id="IPR006027">
    <property type="entry name" value="NusB_RsmB_TIM44"/>
</dbReference>
<dbReference type="Pfam" id="PF01189">
    <property type="entry name" value="Methyltr_RsmB-F"/>
    <property type="match status" value="1"/>
</dbReference>
<evidence type="ECO:0000256" key="2">
    <source>
        <dbReference type="ARBA" id="ARBA00004496"/>
    </source>
</evidence>
<protein>
    <recommendedName>
        <fullName evidence="3">16S rRNA (cytosine(967)-C(5))-methyltransferase</fullName>
        <ecNumber evidence="3">2.1.1.176</ecNumber>
    </recommendedName>
    <alternativeName>
        <fullName evidence="10">16S rRNA m5C967 methyltransferase</fullName>
    </alternativeName>
    <alternativeName>
        <fullName evidence="11">rRNA (cytosine-C(5)-)-methyltransferase RsmB</fullName>
    </alternativeName>
</protein>
<dbReference type="OrthoDB" id="9810297at2"/>
<evidence type="ECO:0000256" key="8">
    <source>
        <dbReference type="ARBA" id="ARBA00022691"/>
    </source>
</evidence>
<comment type="similarity">
    <text evidence="13">Belongs to the class I-like SAM-binding methyltransferase superfamily. RsmB/NOP family.</text>
</comment>
<accession>A0A173XYU7</accession>
<evidence type="ECO:0000256" key="7">
    <source>
        <dbReference type="ARBA" id="ARBA00022679"/>
    </source>
</evidence>
<keyword evidence="5" id="KW-0698">rRNA processing</keyword>
<dbReference type="InterPro" id="IPR054728">
    <property type="entry name" value="RsmB-like_ferredoxin"/>
</dbReference>
<evidence type="ECO:0000256" key="9">
    <source>
        <dbReference type="ARBA" id="ARBA00022884"/>
    </source>
</evidence>
<dbReference type="InterPro" id="IPR001678">
    <property type="entry name" value="MeTrfase_RsmB-F_NOP2_dom"/>
</dbReference>
<comment type="function">
    <text evidence="1">Specifically methylates the cytosine at position 967 (m5C967) of 16S rRNA.</text>
</comment>
<dbReference type="GO" id="GO:0005737">
    <property type="term" value="C:cytoplasm"/>
    <property type="evidence" value="ECO:0007669"/>
    <property type="project" value="UniProtKB-SubCell"/>
</dbReference>
<organism evidence="15 16">
    <name type="scientific">Mitsuokella jalaludinii</name>
    <dbReference type="NCBI Taxonomy" id="187979"/>
    <lineage>
        <taxon>Bacteria</taxon>
        <taxon>Bacillati</taxon>
        <taxon>Bacillota</taxon>
        <taxon>Negativicutes</taxon>
        <taxon>Selenomonadales</taxon>
        <taxon>Selenomonadaceae</taxon>
        <taxon>Mitsuokella</taxon>
    </lineage>
</organism>
<reference evidence="15 16" key="1">
    <citation type="submission" date="2015-09" db="EMBL/GenBank/DDBJ databases">
        <authorList>
            <consortium name="Pathogen Informatics"/>
        </authorList>
    </citation>
    <scope>NUCLEOTIDE SEQUENCE [LARGE SCALE GENOMIC DNA]</scope>
    <source>
        <strain evidence="15 16">2789STDY5608828</strain>
    </source>
</reference>
<comment type="subcellular location">
    <subcellularLocation>
        <location evidence="2">Cytoplasm</location>
    </subcellularLocation>
</comment>
<dbReference type="RefSeq" id="WP_036378045.1">
    <property type="nucleotide sequence ID" value="NZ_CABIWZ010000003.1"/>
</dbReference>
<dbReference type="NCBIfam" id="TIGR00563">
    <property type="entry name" value="rsmB"/>
    <property type="match status" value="1"/>
</dbReference>
<dbReference type="PRINTS" id="PR02008">
    <property type="entry name" value="RCMTFAMILY"/>
</dbReference>
<dbReference type="Pfam" id="PF22458">
    <property type="entry name" value="RsmF-B_ferredox"/>
    <property type="match status" value="1"/>
</dbReference>
<dbReference type="Pfam" id="PF01029">
    <property type="entry name" value="NusB"/>
    <property type="match status" value="1"/>
</dbReference>
<name>A0A173XYU7_9FIRM</name>
<evidence type="ECO:0000313" key="15">
    <source>
        <dbReference type="EMBL" id="CUN56176.1"/>
    </source>
</evidence>
<dbReference type="EC" id="2.1.1.176" evidence="3"/>
<evidence type="ECO:0000256" key="10">
    <source>
        <dbReference type="ARBA" id="ARBA00030399"/>
    </source>
</evidence>
<dbReference type="FunFam" id="3.40.50.150:FF:000257">
    <property type="entry name" value="16S rRNA methyltransferase"/>
    <property type="match status" value="1"/>
</dbReference>
<dbReference type="STRING" id="187979.ERS852385_00766"/>
<dbReference type="InterPro" id="IPR004573">
    <property type="entry name" value="rRNA_ssu_MeTfrase_B"/>
</dbReference>
<dbReference type="GO" id="GO:0003723">
    <property type="term" value="F:RNA binding"/>
    <property type="evidence" value="ECO:0007669"/>
    <property type="project" value="UniProtKB-UniRule"/>
</dbReference>
<dbReference type="eggNOG" id="COG0144">
    <property type="taxonomic scope" value="Bacteria"/>
</dbReference>
<dbReference type="Gene3D" id="3.30.70.1170">
    <property type="entry name" value="Sun protein, domain 3"/>
    <property type="match status" value="1"/>
</dbReference>
<dbReference type="GO" id="GO:0008649">
    <property type="term" value="F:rRNA methyltransferase activity"/>
    <property type="evidence" value="ECO:0007669"/>
    <property type="project" value="InterPro"/>
</dbReference>
<dbReference type="Gene3D" id="3.40.50.150">
    <property type="entry name" value="Vaccinia Virus protein VP39"/>
    <property type="match status" value="1"/>
</dbReference>
<dbReference type="PANTHER" id="PTHR22807">
    <property type="entry name" value="NOP2 YEAST -RELATED NOL1/NOP2/FMU SUN DOMAIN-CONTAINING"/>
    <property type="match status" value="1"/>
</dbReference>
<sequence length="452" mass="50074">MDKARETAVRILYEVHENGAYANVALAKALRQAELGEQDRRFVTELVYGTVKAGGTLDWILRRYVNRPVRKIQPLVREILRLGLYQLFYLDKVPVSAACNTAVELAKGMGMKGLAGFVNAVLRTAVREPEKAAFPSGKGHATENLALSSQHPEWLVRRWVKTFGFEAAERLCRFDNEQPLLSVRTNTLRTERDALLEELRQAGAEVEPSLWAPEGILVRRHGALDALAPLQQGRCQVQDESSMLVAHVVGPQPGEFIIDCCAAPGGKTTHMAALMHDKGRILAGDIYDHKLQRIEENAARLGIQIIETEEIDAREIGEQYEAMADRVLVDAPCSGLGVLRRKQDARWRKTADEIAALPDLQLSILESAAMAVKPGGVLVYSTCTIELAENQGVVSRFLEAHPEFALETTGHYLPLPTKHAESKMVQLLPHVDGTDGFFICRMKKTSKTDKKG</sequence>
<dbReference type="InterPro" id="IPR023267">
    <property type="entry name" value="RCMT"/>
</dbReference>